<keyword evidence="3 4" id="KW-0238">DNA-binding</keyword>
<sequence>MMNRLVLSASIVERGGMRYTPAGLPALDLRLAHESTVTEAGHPRQVRMELRSVVIGPMAERLNRIELGVPQQFAGFLAAQRNGRGVVFHITELL</sequence>
<dbReference type="Pfam" id="PF22657">
    <property type="entry name" value="SSB_1"/>
    <property type="match status" value="1"/>
</dbReference>
<dbReference type="PROSITE" id="PS50935">
    <property type="entry name" value="SSB"/>
    <property type="match status" value="1"/>
</dbReference>
<dbReference type="Proteomes" id="UP000239406">
    <property type="component" value="Unassembled WGS sequence"/>
</dbReference>
<gene>
    <name evidence="4 5" type="primary">priB</name>
    <name evidence="5" type="ORF">C1702_14545</name>
</gene>
<dbReference type="InterPro" id="IPR000424">
    <property type="entry name" value="Primosome_PriB/ssb"/>
</dbReference>
<comment type="subunit">
    <text evidence="4">Homodimer. Interacts with PriA and DnaT. Component of the replication restart primosome. Primosome assembly occurs via a 'hand-off' mechanism. PriA binds to replication forks, subsequently PriB then DnaT bind; DnaT then displaces ssDNA to generate the helicase loading substrate.</text>
</comment>
<evidence type="ECO:0000256" key="2">
    <source>
        <dbReference type="ARBA" id="ARBA00022705"/>
    </source>
</evidence>
<dbReference type="PIRSF" id="PIRSF003135">
    <property type="entry name" value="Primosomal_n"/>
    <property type="match status" value="1"/>
</dbReference>
<dbReference type="InterPro" id="IPR023646">
    <property type="entry name" value="Prisomal_replication_PriB"/>
</dbReference>
<keyword evidence="1 4" id="KW-0639">Primosome</keyword>
<evidence type="ECO:0000256" key="3">
    <source>
        <dbReference type="ARBA" id="ARBA00023125"/>
    </source>
</evidence>
<comment type="caution">
    <text evidence="5">The sequence shown here is derived from an EMBL/GenBank/DDBJ whole genome shotgun (WGS) entry which is preliminary data.</text>
</comment>
<dbReference type="SUPFAM" id="SSF50249">
    <property type="entry name" value="Nucleic acid-binding proteins"/>
    <property type="match status" value="1"/>
</dbReference>
<dbReference type="AlphaFoldDB" id="A0A2S5T1S8"/>
<dbReference type="InterPro" id="IPR012340">
    <property type="entry name" value="NA-bd_OB-fold"/>
</dbReference>
<organism evidence="5 6">
    <name type="scientific">Caldimonas thermodepolymerans</name>
    <dbReference type="NCBI Taxonomy" id="215580"/>
    <lineage>
        <taxon>Bacteria</taxon>
        <taxon>Pseudomonadati</taxon>
        <taxon>Pseudomonadota</taxon>
        <taxon>Betaproteobacteria</taxon>
        <taxon>Burkholderiales</taxon>
        <taxon>Sphaerotilaceae</taxon>
        <taxon>Caldimonas</taxon>
    </lineage>
</organism>
<dbReference type="GO" id="GO:0006269">
    <property type="term" value="P:DNA replication, synthesis of primer"/>
    <property type="evidence" value="ECO:0007669"/>
    <property type="project" value="UniProtKB-KW"/>
</dbReference>
<keyword evidence="2 4" id="KW-0235">DNA replication</keyword>
<dbReference type="NCBIfam" id="TIGR04418">
    <property type="entry name" value="PriB_gamma"/>
    <property type="match status" value="1"/>
</dbReference>
<dbReference type="Gene3D" id="2.40.50.140">
    <property type="entry name" value="Nucleic acid-binding proteins"/>
    <property type="match status" value="1"/>
</dbReference>
<evidence type="ECO:0000256" key="4">
    <source>
        <dbReference type="HAMAP-Rule" id="MF_00720"/>
    </source>
</evidence>
<evidence type="ECO:0000313" key="6">
    <source>
        <dbReference type="Proteomes" id="UP000239406"/>
    </source>
</evidence>
<dbReference type="EMBL" id="PSNY01000017">
    <property type="protein sequence ID" value="PPE68930.1"/>
    <property type="molecule type" value="Genomic_DNA"/>
</dbReference>
<dbReference type="GO" id="GO:1990077">
    <property type="term" value="C:primosome complex"/>
    <property type="evidence" value="ECO:0007669"/>
    <property type="project" value="UniProtKB-UniRule"/>
</dbReference>
<name>A0A2S5T1S8_9BURK</name>
<proteinExistence type="inferred from homology"/>
<keyword evidence="6" id="KW-1185">Reference proteome</keyword>
<comment type="function">
    <text evidence="4">Involved in the restart of stalled replication forks, which reloads the replicative helicase on sites other than the origin of replication; the PriA-PriB pathway is the major replication restart pathway. During primosome assembly it facilitates complex formation between PriA and DnaT on DNA; stabilizes PriA on DNA. Stimulates the DNA unwinding activity of PriA helicase.</text>
</comment>
<accession>A0A2S5T1S8</accession>
<dbReference type="OrthoDB" id="5296916at2"/>
<evidence type="ECO:0000313" key="5">
    <source>
        <dbReference type="EMBL" id="PPE68930.1"/>
    </source>
</evidence>
<comment type="similarity">
    <text evidence="4">Belongs to the PriB family.</text>
</comment>
<dbReference type="GO" id="GO:0003697">
    <property type="term" value="F:single-stranded DNA binding"/>
    <property type="evidence" value="ECO:0007669"/>
    <property type="project" value="UniProtKB-UniRule"/>
</dbReference>
<evidence type="ECO:0000256" key="1">
    <source>
        <dbReference type="ARBA" id="ARBA00022515"/>
    </source>
</evidence>
<protein>
    <recommendedName>
        <fullName evidence="4">Replication restart protein PriB</fullName>
    </recommendedName>
</protein>
<reference evidence="5 6" key="1">
    <citation type="submission" date="2018-02" db="EMBL/GenBank/DDBJ databases">
        <title>Reclassifiation of [Polyangium] brachysporum DSM 7029 as Guopingzhaonella breviflexa gen. nov., sp. nov., a member of the family Comamonadaceae.</title>
        <authorList>
            <person name="Tang B."/>
        </authorList>
    </citation>
    <scope>NUCLEOTIDE SEQUENCE [LARGE SCALE GENOMIC DNA]</scope>
    <source>
        <strain evidence="5 6">DSM 15344</strain>
    </source>
</reference>
<dbReference type="HAMAP" id="MF_00720">
    <property type="entry name" value="PriB"/>
    <property type="match status" value="1"/>
</dbReference>